<dbReference type="GO" id="GO:0005085">
    <property type="term" value="F:guanyl-nucleotide exchange factor activity"/>
    <property type="evidence" value="ECO:0007669"/>
    <property type="project" value="UniProtKB-KW"/>
</dbReference>
<comment type="function">
    <text evidence="8">RAS-Guanine nucleotide exchange factor (GEF) that controls the negative regulation of neuronal dendrite growth by mediating a signaling pathway linking RAS and MAP2. May be involved in cellular senescence.</text>
</comment>
<evidence type="ECO:0000313" key="18">
    <source>
        <dbReference type="Proteomes" id="UP000694906"/>
    </source>
</evidence>
<feature type="domain" description="KIND" evidence="17">
    <location>
        <begin position="454"/>
        <end position="618"/>
    </location>
</feature>
<dbReference type="FunFam" id="1.10.840.10:FF:000013">
    <property type="entry name" value="Kinase non-catalytic C-lobe domain-containing 1"/>
    <property type="match status" value="1"/>
</dbReference>
<feature type="compositionally biased region" description="Basic and acidic residues" evidence="14">
    <location>
        <begin position="871"/>
        <end position="882"/>
    </location>
</feature>
<dbReference type="Gene3D" id="1.20.870.10">
    <property type="entry name" value="Son of sevenless (SoS) protein Chain: S domain 1"/>
    <property type="match status" value="1"/>
</dbReference>
<dbReference type="Pfam" id="PF00618">
    <property type="entry name" value="RasGEF_N"/>
    <property type="match status" value="1"/>
</dbReference>
<dbReference type="PANTHER" id="PTHR21560:SF0">
    <property type="entry name" value="KINASE NON-CATALYTIC C-LOBE DOMAIN-CONTAINING PROTEIN 1"/>
    <property type="match status" value="1"/>
</dbReference>
<keyword evidence="3" id="KW-0597">Phosphoprotein</keyword>
<evidence type="ECO:0000256" key="2">
    <source>
        <dbReference type="ARBA" id="ARBA00004484"/>
    </source>
</evidence>
<feature type="domain" description="Ras-GEF" evidence="15">
    <location>
        <begin position="1514"/>
        <end position="1765"/>
    </location>
</feature>
<dbReference type="Pfam" id="PF16474">
    <property type="entry name" value="KIND"/>
    <property type="match status" value="1"/>
</dbReference>
<evidence type="ECO:0000256" key="13">
    <source>
        <dbReference type="PROSITE-ProRule" id="PRU00168"/>
    </source>
</evidence>
<dbReference type="CTD" id="85442"/>
<keyword evidence="7" id="KW-0966">Cell projection</keyword>
<dbReference type="SUPFAM" id="SSF56112">
    <property type="entry name" value="Protein kinase-like (PK-like)"/>
    <property type="match status" value="1"/>
</dbReference>
<dbReference type="Gene3D" id="1.10.510.10">
    <property type="entry name" value="Transferase(Phosphotransferase) domain 1"/>
    <property type="match status" value="2"/>
</dbReference>
<dbReference type="SUPFAM" id="SSF48366">
    <property type="entry name" value="Ras GEF"/>
    <property type="match status" value="1"/>
</dbReference>
<dbReference type="PROSITE" id="PS50009">
    <property type="entry name" value="RASGEF_CAT"/>
    <property type="match status" value="1"/>
</dbReference>
<comment type="subcellular location">
    <subcellularLocation>
        <location evidence="1">Cell projection</location>
        <location evidence="1">Dendrite</location>
    </subcellularLocation>
    <subcellularLocation>
        <location evidence="2">Perikaryon</location>
    </subcellularLocation>
</comment>
<evidence type="ECO:0000256" key="11">
    <source>
        <dbReference type="ARBA" id="ARBA00075611"/>
    </source>
</evidence>
<evidence type="ECO:0000259" key="15">
    <source>
        <dbReference type="PROSITE" id="PS50009"/>
    </source>
</evidence>
<feature type="compositionally biased region" description="Basic and acidic residues" evidence="14">
    <location>
        <begin position="1417"/>
        <end position="1433"/>
    </location>
</feature>
<name>A0AAX6SHF8_HETGA</name>
<dbReference type="FunFam" id="1.10.510.10:FF:000529">
    <property type="entry name" value="Kinase non-catalytic C-lobe domain-containing 1"/>
    <property type="match status" value="1"/>
</dbReference>
<evidence type="ECO:0000256" key="10">
    <source>
        <dbReference type="ARBA" id="ARBA00073176"/>
    </source>
</evidence>
<dbReference type="InterPro" id="IPR011019">
    <property type="entry name" value="KIND_dom"/>
</dbReference>
<feature type="region of interest" description="Disordered" evidence="14">
    <location>
        <begin position="971"/>
        <end position="1019"/>
    </location>
</feature>
<evidence type="ECO:0000256" key="1">
    <source>
        <dbReference type="ARBA" id="ARBA00004279"/>
    </source>
</evidence>
<evidence type="ECO:0000256" key="3">
    <source>
        <dbReference type="ARBA" id="ARBA00022553"/>
    </source>
</evidence>
<feature type="compositionally biased region" description="Polar residues" evidence="14">
    <location>
        <begin position="971"/>
        <end position="998"/>
    </location>
</feature>
<feature type="domain" description="N-terminal Ras-GEF" evidence="16">
    <location>
        <begin position="1292"/>
        <end position="1420"/>
    </location>
</feature>
<dbReference type="InterPro" id="IPR036964">
    <property type="entry name" value="RASGEF_cat_dom_sf"/>
</dbReference>
<evidence type="ECO:0000313" key="19">
    <source>
        <dbReference type="RefSeq" id="XP_021108871.1"/>
    </source>
</evidence>
<evidence type="ECO:0000259" key="17">
    <source>
        <dbReference type="PROSITE" id="PS51377"/>
    </source>
</evidence>
<dbReference type="Pfam" id="PF00617">
    <property type="entry name" value="RasGEF"/>
    <property type="match status" value="1"/>
</dbReference>
<dbReference type="FunFam" id="1.20.870.10:FF:000014">
    <property type="entry name" value="Kinase non-catalytic C-lobe domain-containing 1"/>
    <property type="match status" value="1"/>
</dbReference>
<dbReference type="InterPro" id="IPR001895">
    <property type="entry name" value="RASGEF_cat_dom"/>
</dbReference>
<sequence length="1795" mass="197236">MQAMDPAAPGFYEEDVKDLDFYDFEPLPTLPEDEENVTLADILSLRDSGLSEQEAWAVCLECSLSMRSVAHSAIFQTLCITPDTLAFNTSGNVCFMEQLSDDPEGAFVPPEFDLTGNTFEAHIYSLGATLKAALEYVAEPELEPKLSPDLETLLGQMQAEDPRDRPDLKSIIALCEEKMQPMSSCRLCRSLSAIGRRVLSIESFGAFQDVSENTWKGRPAPRSVGPKRLPGDLSADPEALSTPEGQPQPHAPRDPEREASWGPRPPPTKPLLLAPMKNGESPSQEGLASLVLDTTSLLGEPDRDVKRSRLRKVQTFPRLLPEGPEANALCLSLTSAKNQLTISDFFPPDPTKFLLEGKNGLSCFRAQSKSRLWPEQAPRLQLEEALGTSHNTDRGPGASGKPDTSPPDQEPAENRHSPHPVDLQDAGHEAGTPGDTEGIPERGKPGSTASEQCLSLQDLLSKLGRPFREYELWALCLTCLSALQKHTEHPACLCLDNVLVAKDGTVFFGPPPDNGSCNSFFLAPEVAEEKLVTEKASVYCVAAVLWTAAKFSTPRDQKLALPRRLKTLLLDMARRCALERPSAAEAIKVCGSYLLQRGMDSRKILAHLWVSTCKVHQEEETIGLQNAFSVVELKPRTAPAPKPSPGFLPVNNDTRFMAMPGPVPSLSSCYEGARELPAAFTSEATHFKPIILAQDEGVARDQLPFSSESAEKLKENSGQLGGKDEGGQAAQNLSGATSLKAPDQLAPSPELQGVALEPVRESVPHSLAQGCSCQPGPEPANQQEGATPAMPSSPAPTPPQKAPALPPEQGPDGQIPPGATLPPRPTSPIHASHPCKPPRNKAAETEGPRPVAREPTLAAVSPDSPRSPANHPERPWPTDRKLCPPSVDTSSPPKKTACPSLQEAMRLIQEEFAFDGYLDNGLEALIMGEYIYALKDLTFATFCGAISEKFCDLYWNEQLLQNLFKVVNGPSSPIESTSEDTGSQLQSSPGSCATSSKRPSLHGLGKEKPAAPWGSGGPCSPTILSDIDSDTLSEGNLEVGFRPQKSIKAARDQKPEAREDGQGPGLEPVGKTSDTDTVAQLARPNEGSQAVSLGPAEFQSCSPGWSSAFYEADCFGADVYNYVRDLGRQKAGGHPEPEAESLVSPGLLPAEGWGITVPSGSPLAVLPGHPRRQELEQQLMIEKRNYRKTLKFYQKLLQKEKRNKGSEVKTMLSKLRGQLEEMKSKVQFLSLVKKYLQVMYAERWGLEPCALPVIVNIAAAPCDALDFSPLDESSSLIFYNVNKHQCGGRQKKARVLQAGTPLGLMAYLYSSDAFLEGYIQQFLYTFRYFCTPHDFLHFLLDRISSTLSRVHQDPTSTFTKIYRRSLCILQAWVEDCYTVDFTRNVGLLERLEDFISSKILPLDSSAEHLLGLLEVGTDRRPDGTPRGTDLEDPKEAEEDTRPFNALCKRFSEDGISRKSFPWRLPRGNGLALPHHKERQYTIASALPKPCFFEDFYGPYAKASEKGPYFLTEYSTHQLFTQLTLLQQELFQKCHPVHFLNSRALGVMDKSTAIPKATSSESLSAKTCSLFLPNYVQDKYLLQLLRNADDVSTWVAAEIVTSHTSKLQVNLLSKFLLIAKSCYEQRNFATAMQILGGLEHLAVRQSPAWRILPAKIAEVMEELKAVEVFLKSDSLCLMEGRRFRAQPTLPSARLLAMHIQQLETGGFTMTNGAHRWSKLRNIAKVVSQVHAFQENPYTFSPDPKLQAHLKQRIARFSGADISILAADNRANFHQIESEKHSRKIQDKLRRMKATFQ</sequence>
<dbReference type="InterPro" id="IPR011009">
    <property type="entry name" value="Kinase-like_dom_sf"/>
</dbReference>
<feature type="region of interest" description="Disordered" evidence="14">
    <location>
        <begin position="388"/>
        <end position="450"/>
    </location>
</feature>
<dbReference type="PANTHER" id="PTHR21560">
    <property type="entry name" value="VERY KIND PROTEIN"/>
    <property type="match status" value="1"/>
</dbReference>
<dbReference type="FunFam" id="1.10.510.10:FF:000694">
    <property type="entry name" value="Kinase non-catalytic C-lobe domain containing 1"/>
    <property type="match status" value="1"/>
</dbReference>
<dbReference type="GO" id="GO:0007264">
    <property type="term" value="P:small GTPase-mediated signal transduction"/>
    <property type="evidence" value="ECO:0007669"/>
    <property type="project" value="InterPro"/>
</dbReference>
<dbReference type="InterPro" id="IPR023578">
    <property type="entry name" value="Ras_GEF_dom_sf"/>
</dbReference>
<feature type="region of interest" description="Disordered" evidence="14">
    <location>
        <begin position="213"/>
        <end position="285"/>
    </location>
</feature>
<proteinExistence type="predicted"/>
<evidence type="ECO:0000256" key="7">
    <source>
        <dbReference type="ARBA" id="ARBA00023273"/>
    </source>
</evidence>
<dbReference type="Gene3D" id="1.10.840.10">
    <property type="entry name" value="Ras guanine-nucleotide exchange factors catalytic domain"/>
    <property type="match status" value="1"/>
</dbReference>
<comment type="subunit">
    <text evidence="9">Interacts (via KIND2) with MAP2; the interaction enhances MAP2 phosphorylation and localizes KNDC1 to dendrites.</text>
</comment>
<organism evidence="18 19">
    <name type="scientific">Heterocephalus glaber</name>
    <name type="common">Naked mole rat</name>
    <dbReference type="NCBI Taxonomy" id="10181"/>
    <lineage>
        <taxon>Eukaryota</taxon>
        <taxon>Metazoa</taxon>
        <taxon>Chordata</taxon>
        <taxon>Craniata</taxon>
        <taxon>Vertebrata</taxon>
        <taxon>Euteleostomi</taxon>
        <taxon>Mammalia</taxon>
        <taxon>Eutheria</taxon>
        <taxon>Euarchontoglires</taxon>
        <taxon>Glires</taxon>
        <taxon>Rodentia</taxon>
        <taxon>Hystricomorpha</taxon>
        <taxon>Bathyergidae</taxon>
        <taxon>Heterocephalus</taxon>
    </lineage>
</organism>
<evidence type="ECO:0000259" key="16">
    <source>
        <dbReference type="PROSITE" id="PS50212"/>
    </source>
</evidence>
<dbReference type="PROSITE" id="PS50212">
    <property type="entry name" value="RASGEF_NTER"/>
    <property type="match status" value="1"/>
</dbReference>
<dbReference type="CDD" id="cd06224">
    <property type="entry name" value="REM"/>
    <property type="match status" value="1"/>
</dbReference>
<dbReference type="GO" id="GO:0048814">
    <property type="term" value="P:regulation of dendrite morphogenesis"/>
    <property type="evidence" value="ECO:0007669"/>
    <property type="project" value="TreeGrafter"/>
</dbReference>
<feature type="region of interest" description="Disordered" evidence="14">
    <location>
        <begin position="1034"/>
        <end position="1076"/>
    </location>
</feature>
<dbReference type="PROSITE" id="PS51377">
    <property type="entry name" value="KIND"/>
    <property type="match status" value="2"/>
</dbReference>
<feature type="region of interest" description="Disordered" evidence="14">
    <location>
        <begin position="760"/>
        <end position="897"/>
    </location>
</feature>
<evidence type="ECO:0000256" key="4">
    <source>
        <dbReference type="ARBA" id="ARBA00022658"/>
    </source>
</evidence>
<keyword evidence="6" id="KW-0175">Coiled coil</keyword>
<feature type="region of interest" description="Disordered" evidence="14">
    <location>
        <begin position="701"/>
        <end position="730"/>
    </location>
</feature>
<evidence type="ECO:0000256" key="9">
    <source>
        <dbReference type="ARBA" id="ARBA00064286"/>
    </source>
</evidence>
<gene>
    <name evidence="19" type="primary">Kndc1</name>
</gene>
<dbReference type="SMART" id="SM00750">
    <property type="entry name" value="KIND"/>
    <property type="match status" value="2"/>
</dbReference>
<evidence type="ECO:0000256" key="8">
    <source>
        <dbReference type="ARBA" id="ARBA00059522"/>
    </source>
</evidence>
<dbReference type="SMART" id="SM00229">
    <property type="entry name" value="RasGEFN"/>
    <property type="match status" value="1"/>
</dbReference>
<dbReference type="GO" id="GO:0043204">
    <property type="term" value="C:perikaryon"/>
    <property type="evidence" value="ECO:0007669"/>
    <property type="project" value="UniProtKB-SubCell"/>
</dbReference>
<dbReference type="Proteomes" id="UP000694906">
    <property type="component" value="Unplaced"/>
</dbReference>
<keyword evidence="5" id="KW-0677">Repeat</keyword>
<feature type="domain" description="KIND" evidence="17">
    <location>
        <begin position="37"/>
        <end position="217"/>
    </location>
</feature>
<dbReference type="GO" id="GO:0030425">
    <property type="term" value="C:dendrite"/>
    <property type="evidence" value="ECO:0007669"/>
    <property type="project" value="UniProtKB-SubCell"/>
</dbReference>
<dbReference type="GO" id="GO:0032045">
    <property type="term" value="C:guanyl-nucleotide exchange factor complex"/>
    <property type="evidence" value="ECO:0007669"/>
    <property type="project" value="TreeGrafter"/>
</dbReference>
<protein>
    <recommendedName>
        <fullName evidence="10">Kinase non-catalytic C-lobe domain-containing protein 1</fullName>
    </recommendedName>
    <alternativeName>
        <fullName evidence="12">Protein very KIND</fullName>
    </alternativeName>
    <alternativeName>
        <fullName evidence="11">Ras-GEF domain-containing family member 2</fullName>
    </alternativeName>
</protein>
<feature type="compositionally biased region" description="Basic and acidic residues" evidence="14">
    <location>
        <begin position="1049"/>
        <end position="1061"/>
    </location>
</feature>
<feature type="compositionally biased region" description="Pro residues" evidence="14">
    <location>
        <begin position="791"/>
        <end position="809"/>
    </location>
</feature>
<evidence type="ECO:0000256" key="14">
    <source>
        <dbReference type="SAM" id="MobiDB-lite"/>
    </source>
</evidence>
<accession>A0AAX6SHF8</accession>
<keyword evidence="18" id="KW-1185">Reference proteome</keyword>
<evidence type="ECO:0000256" key="12">
    <source>
        <dbReference type="ARBA" id="ARBA00081643"/>
    </source>
</evidence>
<dbReference type="RefSeq" id="XP_021108871.1">
    <property type="nucleotide sequence ID" value="XM_021253212.1"/>
</dbReference>
<keyword evidence="4 13" id="KW-0344">Guanine-nucleotide releasing factor</keyword>
<dbReference type="SMART" id="SM00147">
    <property type="entry name" value="RasGEF"/>
    <property type="match status" value="1"/>
</dbReference>
<evidence type="ECO:0000256" key="5">
    <source>
        <dbReference type="ARBA" id="ARBA00022737"/>
    </source>
</evidence>
<evidence type="ECO:0000256" key="6">
    <source>
        <dbReference type="ARBA" id="ARBA00023054"/>
    </source>
</evidence>
<reference evidence="19" key="1">
    <citation type="submission" date="2025-08" db="UniProtKB">
        <authorList>
            <consortium name="RefSeq"/>
        </authorList>
    </citation>
    <scope>IDENTIFICATION</scope>
</reference>
<dbReference type="InterPro" id="IPR000651">
    <property type="entry name" value="Ras-like_Gua-exchang_fac_N"/>
</dbReference>
<dbReference type="GeneID" id="101702698"/>
<dbReference type="InterPro" id="IPR029899">
    <property type="entry name" value="KNDC1"/>
</dbReference>
<feature type="region of interest" description="Disordered" evidence="14">
    <location>
        <begin position="1417"/>
        <end position="1438"/>
    </location>
</feature>